<proteinExistence type="predicted"/>
<reference evidence="2" key="1">
    <citation type="submission" date="2020-02" db="EMBL/GenBank/DDBJ databases">
        <authorList>
            <person name="Meier V. D."/>
        </authorList>
    </citation>
    <scope>NUCLEOTIDE SEQUENCE</scope>
    <source>
        <strain evidence="2">AVDCRST_MAG64</strain>
    </source>
</reference>
<feature type="compositionally biased region" description="Basic and acidic residues" evidence="1">
    <location>
        <begin position="1"/>
        <end position="11"/>
    </location>
</feature>
<feature type="region of interest" description="Disordered" evidence="1">
    <location>
        <begin position="1"/>
        <end position="48"/>
    </location>
</feature>
<gene>
    <name evidence="2" type="ORF">AVDCRST_MAG64-3135</name>
</gene>
<organism evidence="2">
    <name type="scientific">uncultured Phycisphaerae bacterium</name>
    <dbReference type="NCBI Taxonomy" id="904963"/>
    <lineage>
        <taxon>Bacteria</taxon>
        <taxon>Pseudomonadati</taxon>
        <taxon>Planctomycetota</taxon>
        <taxon>Phycisphaerae</taxon>
        <taxon>environmental samples</taxon>
    </lineage>
</organism>
<evidence type="ECO:0000256" key="1">
    <source>
        <dbReference type="SAM" id="MobiDB-lite"/>
    </source>
</evidence>
<evidence type="ECO:0000313" key="2">
    <source>
        <dbReference type="EMBL" id="CAA9425414.1"/>
    </source>
</evidence>
<name>A0A6J4PV64_9BACT</name>
<accession>A0A6J4PV64</accession>
<dbReference type="AlphaFoldDB" id="A0A6J4PV64"/>
<dbReference type="EMBL" id="CADCUQ010000721">
    <property type="protein sequence ID" value="CAA9425414.1"/>
    <property type="molecule type" value="Genomic_DNA"/>
</dbReference>
<feature type="non-terminal residue" evidence="2">
    <location>
        <position position="48"/>
    </location>
</feature>
<feature type="non-terminal residue" evidence="2">
    <location>
        <position position="1"/>
    </location>
</feature>
<sequence>GRRERCGEPRRRPGRLRGRAGRADGGQADGVDGRLRQAGDPGQGCVPP</sequence>
<protein>
    <submittedName>
        <fullName evidence="2">Uncharacterized protein</fullName>
    </submittedName>
</protein>